<comment type="caution">
    <text evidence="2">The sequence shown here is derived from an EMBL/GenBank/DDBJ whole genome shotgun (WGS) entry which is preliminary data.</text>
</comment>
<dbReference type="AlphaFoldDB" id="A0A1F6G0Z1"/>
<name>A0A1F6G0Z1_9BACT</name>
<evidence type="ECO:0000313" key="3">
    <source>
        <dbReference type="Proteomes" id="UP000177998"/>
    </source>
</evidence>
<dbReference type="STRING" id="1798564.A3H55_02685"/>
<organism evidence="2 3">
    <name type="scientific">Candidatus Kuenenbacteria bacterium RIFCSPLOWO2_02_FULL_42_16</name>
    <dbReference type="NCBI Taxonomy" id="1798564"/>
    <lineage>
        <taxon>Bacteria</taxon>
        <taxon>Candidatus Kueneniibacteriota</taxon>
    </lineage>
</organism>
<reference evidence="2 3" key="1">
    <citation type="journal article" date="2016" name="Nat. Commun.">
        <title>Thousands of microbial genomes shed light on interconnected biogeochemical processes in an aquifer system.</title>
        <authorList>
            <person name="Anantharaman K."/>
            <person name="Brown C.T."/>
            <person name="Hug L.A."/>
            <person name="Sharon I."/>
            <person name="Castelle C.J."/>
            <person name="Probst A.J."/>
            <person name="Thomas B.C."/>
            <person name="Singh A."/>
            <person name="Wilkins M.J."/>
            <person name="Karaoz U."/>
            <person name="Brodie E.L."/>
            <person name="Williams K.H."/>
            <person name="Hubbard S.S."/>
            <person name="Banfield J.F."/>
        </authorList>
    </citation>
    <scope>NUCLEOTIDE SEQUENCE [LARGE SCALE GENOMIC DNA]</scope>
</reference>
<dbReference type="EMBL" id="MFMZ01000002">
    <property type="protein sequence ID" value="OGG91775.1"/>
    <property type="molecule type" value="Genomic_DNA"/>
</dbReference>
<protein>
    <submittedName>
        <fullName evidence="2">Uncharacterized protein</fullName>
    </submittedName>
</protein>
<dbReference type="Proteomes" id="UP000177998">
    <property type="component" value="Unassembled WGS sequence"/>
</dbReference>
<keyword evidence="1" id="KW-0175">Coiled coil</keyword>
<accession>A0A1F6G0Z1</accession>
<gene>
    <name evidence="2" type="ORF">A3H55_02685</name>
</gene>
<proteinExistence type="predicted"/>
<sequence>MENITKQDIEKIINGSTNVILEDLHGKFNAFGESLDYLKERVDGNIKETAQLGEGMTTLKIDIAFIKKEIVEIKEKLDQKIDRYEHEKLETRVTRLENYVKKYLVKV</sequence>
<evidence type="ECO:0000256" key="1">
    <source>
        <dbReference type="SAM" id="Coils"/>
    </source>
</evidence>
<evidence type="ECO:0000313" key="2">
    <source>
        <dbReference type="EMBL" id="OGG91775.1"/>
    </source>
</evidence>
<feature type="coiled-coil region" evidence="1">
    <location>
        <begin position="63"/>
        <end position="94"/>
    </location>
</feature>